<dbReference type="Pfam" id="PF00226">
    <property type="entry name" value="DnaJ"/>
    <property type="match status" value="1"/>
</dbReference>
<dbReference type="PANTHER" id="PTHR44240">
    <property type="entry name" value="DNAJ DOMAIN (PROKARYOTIC HEAT SHOCK PROTEIN)-RELATED"/>
    <property type="match status" value="1"/>
</dbReference>
<evidence type="ECO:0000313" key="4">
    <source>
        <dbReference type="Proteomes" id="UP000604046"/>
    </source>
</evidence>
<evidence type="ECO:0000256" key="1">
    <source>
        <dbReference type="SAM" id="MobiDB-lite"/>
    </source>
</evidence>
<dbReference type="EMBL" id="CAJNDS010000338">
    <property type="protein sequence ID" value="CAE7194379.1"/>
    <property type="molecule type" value="Genomic_DNA"/>
</dbReference>
<dbReference type="AlphaFoldDB" id="A0A812J1B1"/>
<gene>
    <name evidence="3" type="primary">SIS1</name>
    <name evidence="3" type="ORF">SNAT2548_LOCUS5305</name>
</gene>
<feature type="compositionally biased region" description="Basic and acidic residues" evidence="1">
    <location>
        <begin position="72"/>
        <end position="84"/>
    </location>
</feature>
<keyword evidence="4" id="KW-1185">Reference proteome</keyword>
<feature type="compositionally biased region" description="Low complexity" evidence="1">
    <location>
        <begin position="159"/>
        <end position="174"/>
    </location>
</feature>
<dbReference type="SMART" id="SM00271">
    <property type="entry name" value="DnaJ"/>
    <property type="match status" value="1"/>
</dbReference>
<comment type="caution">
    <text evidence="3">The sequence shown here is derived from an EMBL/GenBank/DDBJ whole genome shotgun (WGS) entry which is preliminary data.</text>
</comment>
<dbReference type="PANTHER" id="PTHR44240:SF10">
    <property type="entry name" value="J DOMAIN-CONTAINING PROTEIN"/>
    <property type="match status" value="1"/>
</dbReference>
<evidence type="ECO:0000259" key="2">
    <source>
        <dbReference type="PROSITE" id="PS50076"/>
    </source>
</evidence>
<reference evidence="3" key="1">
    <citation type="submission" date="2021-02" db="EMBL/GenBank/DDBJ databases">
        <authorList>
            <person name="Dougan E. K."/>
            <person name="Rhodes N."/>
            <person name="Thang M."/>
            <person name="Chan C."/>
        </authorList>
    </citation>
    <scope>NUCLEOTIDE SEQUENCE</scope>
</reference>
<organism evidence="3 4">
    <name type="scientific">Symbiodinium natans</name>
    <dbReference type="NCBI Taxonomy" id="878477"/>
    <lineage>
        <taxon>Eukaryota</taxon>
        <taxon>Sar</taxon>
        <taxon>Alveolata</taxon>
        <taxon>Dinophyceae</taxon>
        <taxon>Suessiales</taxon>
        <taxon>Symbiodiniaceae</taxon>
        <taxon>Symbiodinium</taxon>
    </lineage>
</organism>
<accession>A0A812J1B1</accession>
<dbReference type="Proteomes" id="UP000604046">
    <property type="component" value="Unassembled WGS sequence"/>
</dbReference>
<dbReference type="OrthoDB" id="445556at2759"/>
<evidence type="ECO:0000313" key="3">
    <source>
        <dbReference type="EMBL" id="CAE7194379.1"/>
    </source>
</evidence>
<dbReference type="InterPro" id="IPR052276">
    <property type="entry name" value="Diphthamide-biosynth_chaperone"/>
</dbReference>
<dbReference type="SUPFAM" id="SSF46565">
    <property type="entry name" value="Chaperone J-domain"/>
    <property type="match status" value="1"/>
</dbReference>
<sequence length="311" mass="33719">MACLYDALEVSASATEAEIRTAYRRRALATHPDKGGRTEDFLRVVTAFETLCDADRRSAYDEKVAKQGRGSKPKEPKEPKDCKTKSCRKRKGMSGMSPRHTASSTASSAHPSGCNPASRGAVEELLLLACRDLLQRLQGFSDGELRDLYDVSETLLQPAGSEIPGGSEGEAASSDSEDSEDGDALLALEDAGSAEDDAGGDATQGAATRESRESRPQAPIMIGISRKTWKQNAYVGYSARVHFLNLSVCAQAVKSLDTAIDMHISLVRLRQLVRAKIEEGVPCKQALLQVVELIREEPGSLLTIIFHVYEY</sequence>
<feature type="region of interest" description="Disordered" evidence="1">
    <location>
        <begin position="158"/>
        <end position="217"/>
    </location>
</feature>
<feature type="region of interest" description="Disordered" evidence="1">
    <location>
        <begin position="62"/>
        <end position="117"/>
    </location>
</feature>
<name>A0A812J1B1_9DINO</name>
<proteinExistence type="predicted"/>
<dbReference type="InterPro" id="IPR001623">
    <property type="entry name" value="DnaJ_domain"/>
</dbReference>
<dbReference type="PRINTS" id="PR00625">
    <property type="entry name" value="JDOMAIN"/>
</dbReference>
<feature type="domain" description="J" evidence="2">
    <location>
        <begin position="3"/>
        <end position="64"/>
    </location>
</feature>
<protein>
    <submittedName>
        <fullName evidence="3">SIS1 protein</fullName>
    </submittedName>
</protein>
<dbReference type="PROSITE" id="PS50076">
    <property type="entry name" value="DNAJ_2"/>
    <property type="match status" value="1"/>
</dbReference>
<dbReference type="CDD" id="cd06257">
    <property type="entry name" value="DnaJ"/>
    <property type="match status" value="1"/>
</dbReference>
<feature type="compositionally biased region" description="Low complexity" evidence="1">
    <location>
        <begin position="97"/>
        <end position="112"/>
    </location>
</feature>
<dbReference type="Gene3D" id="1.10.287.110">
    <property type="entry name" value="DnaJ domain"/>
    <property type="match status" value="1"/>
</dbReference>
<dbReference type="InterPro" id="IPR036869">
    <property type="entry name" value="J_dom_sf"/>
</dbReference>